<dbReference type="InterPro" id="IPR006104">
    <property type="entry name" value="Glyco_hydro_2_N"/>
</dbReference>
<dbReference type="Pfam" id="PF02836">
    <property type="entry name" value="Glyco_hydro_2_C"/>
    <property type="match status" value="1"/>
</dbReference>
<feature type="domain" description="Glycosyl hydrolases family 2 sugar binding" evidence="6">
    <location>
        <begin position="84"/>
        <end position="178"/>
    </location>
</feature>
<evidence type="ECO:0000256" key="1">
    <source>
        <dbReference type="ARBA" id="ARBA00007401"/>
    </source>
</evidence>
<dbReference type="Pfam" id="PF16355">
    <property type="entry name" value="DUF4982"/>
    <property type="match status" value="1"/>
</dbReference>
<organism evidence="9">
    <name type="scientific">uncultured Paludibacter sp</name>
    <dbReference type="NCBI Taxonomy" id="497635"/>
    <lineage>
        <taxon>Bacteria</taxon>
        <taxon>Pseudomonadati</taxon>
        <taxon>Bacteroidota</taxon>
        <taxon>Bacteroidia</taxon>
        <taxon>Bacteroidales</taxon>
        <taxon>Paludibacteraceae</taxon>
        <taxon>Paludibacter</taxon>
        <taxon>environmental samples</taxon>
    </lineage>
</organism>
<dbReference type="Pfam" id="PF02837">
    <property type="entry name" value="Glyco_hydro_2_N"/>
    <property type="match status" value="1"/>
</dbReference>
<dbReference type="PRINTS" id="PR00132">
    <property type="entry name" value="GLHYDRLASE2"/>
</dbReference>
<evidence type="ECO:0000256" key="2">
    <source>
        <dbReference type="ARBA" id="ARBA00022801"/>
    </source>
</evidence>
<feature type="domain" description="Glycoside hydrolase family 2 immunoglobulin-like beta-sandwich" evidence="4">
    <location>
        <begin position="190"/>
        <end position="296"/>
    </location>
</feature>
<dbReference type="InterPro" id="IPR023232">
    <property type="entry name" value="Glyco_hydro_2_AS"/>
</dbReference>
<dbReference type="Gene3D" id="3.20.20.80">
    <property type="entry name" value="Glycosidases"/>
    <property type="match status" value="1"/>
</dbReference>
<dbReference type="InterPro" id="IPR006102">
    <property type="entry name" value="Ig-like_GH2"/>
</dbReference>
<dbReference type="Gene3D" id="2.60.40.10">
    <property type="entry name" value="Immunoglobulins"/>
    <property type="match status" value="3"/>
</dbReference>
<name>A0A653AIU9_9BACT</name>
<evidence type="ECO:0000259" key="7">
    <source>
        <dbReference type="Pfam" id="PF16355"/>
    </source>
</evidence>
<evidence type="ECO:0000259" key="6">
    <source>
        <dbReference type="Pfam" id="PF02837"/>
    </source>
</evidence>
<evidence type="ECO:0000256" key="3">
    <source>
        <dbReference type="ARBA" id="ARBA00023295"/>
    </source>
</evidence>
<dbReference type="InterPro" id="IPR013783">
    <property type="entry name" value="Ig-like_fold"/>
</dbReference>
<dbReference type="GO" id="GO:0005975">
    <property type="term" value="P:carbohydrate metabolic process"/>
    <property type="evidence" value="ECO:0007669"/>
    <property type="project" value="InterPro"/>
</dbReference>
<dbReference type="InterPro" id="IPR008979">
    <property type="entry name" value="Galactose-bd-like_sf"/>
</dbReference>
<feature type="domain" description="DUF4982" evidence="7">
    <location>
        <begin position="620"/>
        <end position="683"/>
    </location>
</feature>
<reference evidence="9" key="1">
    <citation type="submission" date="2018-07" db="EMBL/GenBank/DDBJ databases">
        <authorList>
            <consortium name="Genoscope - CEA"/>
            <person name="William W."/>
        </authorList>
    </citation>
    <scope>NUCLEOTIDE SEQUENCE</scope>
    <source>
        <strain evidence="9">IK1</strain>
    </source>
</reference>
<dbReference type="PANTHER" id="PTHR42732">
    <property type="entry name" value="BETA-GALACTOSIDASE"/>
    <property type="match status" value="1"/>
</dbReference>
<evidence type="ECO:0000259" key="5">
    <source>
        <dbReference type="Pfam" id="PF02836"/>
    </source>
</evidence>
<dbReference type="PROSITE" id="PS00608">
    <property type="entry name" value="GLYCOSYL_HYDROL_F2_2"/>
    <property type="match status" value="1"/>
</dbReference>
<dbReference type="InterPro" id="IPR006103">
    <property type="entry name" value="Glyco_hydro_2_cat"/>
</dbReference>
<dbReference type="Pfam" id="PF00703">
    <property type="entry name" value="Glyco_hydro_2"/>
    <property type="match status" value="1"/>
</dbReference>
<dbReference type="SUPFAM" id="SSF51445">
    <property type="entry name" value="(Trans)glycosidases"/>
    <property type="match status" value="1"/>
</dbReference>
<dbReference type="SUPFAM" id="SSF49785">
    <property type="entry name" value="Galactose-binding domain-like"/>
    <property type="match status" value="1"/>
</dbReference>
<dbReference type="InterPro" id="IPR006101">
    <property type="entry name" value="Glyco_hydro_2"/>
</dbReference>
<protein>
    <submittedName>
        <fullName evidence="9">Beta-galactosidase</fullName>
    </submittedName>
</protein>
<sequence length="802" mass="90816">MKNKHLFISIFIFLITISLSAQETKNIRLTELFNFGWKFHLGDLKDAEKAQFDDGSWTELDLPHDFQINQLWDKSASPARGFKKMETGWYRKTFKANPEWKGKRVFVDFEGIMLTGDAYLNGEKIGGTDYGYLGFESDITKKLHFDGENVMAVRASTGENGNSRWYTGGGIFRDVHIFVKDTVAVARHGVFITTSNILEQNADVNVQVEVEGIRGKKLNVEIITKIFSPDGKQVGETKKSAPQKSKKSTDEVLLPAVNIVNPQLWSCETPNLYTAKVTLTLDGEIVDEITQKFGIRTVEFSKEFGFKLNGKKVFLKGIANHHDLGAVGAAAYETSIGRQFDLLKSFGFNAVRTSHNPYSEAFLRLADEKGILIVDEIYDKWSNKDYWAGRIPWTEIWYKNIPEWIKRDRNHPSVILWSFGNELQIVDNWAGFPTNDWGVTTYKILKTLAERYDPTRKTTVAMFPARAGALTKSDPDFNIKVVPPELATVTDVSSFNYRWISYPEYLKQAPDMIIFQSEATTNELGAPFYGMDREKMVGLAYWGAIDYWGESNGYPWKGWHYSFFDHTLKPYPQAYLIKSIFTDEPVVHIGVVDKASESMDWNEQTIGTMNVSDHWDREEGKKYNILTFTNADEVELLINGKSVGIKQNDTTDVKKRNMIFWQNVPYEKGKITAVARKNGKEVARHQLETTGKAVALKIEAENNDFKANGMDLKYVRVYAVDNKGRVVPEAENEITFDVSGVAKLIAVDNGDHKSDELFDTNKRKLNSGCALAILRAGKTTGQVKIKASAQGLKSVEKILFVK</sequence>
<dbReference type="InterPro" id="IPR040605">
    <property type="entry name" value="Glyco_hydro2_dom5"/>
</dbReference>
<evidence type="ECO:0000259" key="4">
    <source>
        <dbReference type="Pfam" id="PF00703"/>
    </source>
</evidence>
<dbReference type="SUPFAM" id="SSF49303">
    <property type="entry name" value="beta-Galactosidase/glucuronidase domain"/>
    <property type="match status" value="1"/>
</dbReference>
<dbReference type="InterPro" id="IPR017853">
    <property type="entry name" value="GH"/>
</dbReference>
<dbReference type="InterPro" id="IPR036156">
    <property type="entry name" value="Beta-gal/glucu_dom_sf"/>
</dbReference>
<feature type="domain" description="Glycoside hydrolase family 2" evidence="8">
    <location>
        <begin position="696"/>
        <end position="795"/>
    </location>
</feature>
<evidence type="ECO:0000313" key="9">
    <source>
        <dbReference type="EMBL" id="VBB48007.1"/>
    </source>
</evidence>
<dbReference type="EMBL" id="UPXZ01000039">
    <property type="protein sequence ID" value="VBB48007.1"/>
    <property type="molecule type" value="Genomic_DNA"/>
</dbReference>
<comment type="similarity">
    <text evidence="1">Belongs to the glycosyl hydrolase 2 family.</text>
</comment>
<dbReference type="InterPro" id="IPR051913">
    <property type="entry name" value="GH2_Domain-Containing"/>
</dbReference>
<dbReference type="AlphaFoldDB" id="A0A653AIU9"/>
<proteinExistence type="inferred from homology"/>
<dbReference type="Gene3D" id="2.60.120.260">
    <property type="entry name" value="Galactose-binding domain-like"/>
    <property type="match status" value="1"/>
</dbReference>
<keyword evidence="2" id="KW-0378">Hydrolase</keyword>
<accession>A0A653AIU9</accession>
<dbReference type="InterPro" id="IPR032311">
    <property type="entry name" value="DUF4982"/>
</dbReference>
<dbReference type="GO" id="GO:0004553">
    <property type="term" value="F:hydrolase activity, hydrolyzing O-glycosyl compounds"/>
    <property type="evidence" value="ECO:0007669"/>
    <property type="project" value="InterPro"/>
</dbReference>
<evidence type="ECO:0000259" key="8">
    <source>
        <dbReference type="Pfam" id="PF18565"/>
    </source>
</evidence>
<dbReference type="Pfam" id="PF18565">
    <property type="entry name" value="Glyco_hydro2_C5"/>
    <property type="match status" value="1"/>
</dbReference>
<gene>
    <name evidence="9" type="ORF">TRIP_D440025</name>
</gene>
<feature type="domain" description="Glycoside hydrolase family 2 catalytic" evidence="5">
    <location>
        <begin position="306"/>
        <end position="456"/>
    </location>
</feature>
<dbReference type="PANTHER" id="PTHR42732:SF1">
    <property type="entry name" value="BETA-MANNOSIDASE"/>
    <property type="match status" value="1"/>
</dbReference>
<keyword evidence="3" id="KW-0326">Glycosidase</keyword>